<dbReference type="Proteomes" id="UP000007875">
    <property type="component" value="Unassembled WGS sequence"/>
</dbReference>
<dbReference type="Gene3D" id="1.10.1410.40">
    <property type="match status" value="1"/>
</dbReference>
<feature type="domain" description="DZF" evidence="2">
    <location>
        <begin position="1"/>
        <end position="215"/>
    </location>
</feature>
<reference evidence="4" key="1">
    <citation type="submission" date="2003-08" db="EMBL/GenBank/DDBJ databases">
        <authorList>
            <person name="Birren B."/>
            <person name="Nusbaum C."/>
            <person name="Abebe A."/>
            <person name="Abouelleil A."/>
            <person name="Adekoya E."/>
            <person name="Ait-zahra M."/>
            <person name="Allen N."/>
            <person name="Allen T."/>
            <person name="An P."/>
            <person name="Anderson M."/>
            <person name="Anderson S."/>
            <person name="Arachchi H."/>
            <person name="Armbruster J."/>
            <person name="Bachantsang P."/>
            <person name="Baldwin J."/>
            <person name="Barry A."/>
            <person name="Bayul T."/>
            <person name="Blitshsteyn B."/>
            <person name="Bloom T."/>
            <person name="Blye J."/>
            <person name="Boguslavskiy L."/>
            <person name="Borowsky M."/>
            <person name="Boukhgalter B."/>
            <person name="Brunache A."/>
            <person name="Butler J."/>
            <person name="Calixte N."/>
            <person name="Calvo S."/>
            <person name="Camarata J."/>
            <person name="Campo K."/>
            <person name="Chang J."/>
            <person name="Cheshatsang Y."/>
            <person name="Citroen M."/>
            <person name="Collymore A."/>
            <person name="Considine T."/>
            <person name="Cook A."/>
            <person name="Cooke P."/>
            <person name="Corum B."/>
            <person name="Cuomo C."/>
            <person name="David R."/>
            <person name="Dawoe T."/>
            <person name="Degray S."/>
            <person name="Dodge S."/>
            <person name="Dooley K."/>
            <person name="Dorje P."/>
            <person name="Dorjee K."/>
            <person name="Dorris L."/>
            <person name="Duffey N."/>
            <person name="Dupes A."/>
            <person name="Elkins T."/>
            <person name="Engels R."/>
            <person name="Erickson J."/>
            <person name="Farina A."/>
            <person name="Faro S."/>
            <person name="Ferreira P."/>
            <person name="Fischer H."/>
            <person name="Fitzgerald M."/>
            <person name="Foley K."/>
            <person name="Gage D."/>
            <person name="Galagan J."/>
            <person name="Gearin G."/>
            <person name="Gnerre S."/>
            <person name="Gnirke A."/>
            <person name="Goyette A."/>
            <person name="Graham J."/>
            <person name="Grandbois E."/>
            <person name="Gyaltsen K."/>
            <person name="Hafez N."/>
            <person name="Hagopian D."/>
            <person name="Hagos B."/>
            <person name="Hall J."/>
            <person name="Hatcher B."/>
            <person name="Heller A."/>
            <person name="Higgins H."/>
            <person name="Honan T."/>
            <person name="Horn A."/>
            <person name="Houde N."/>
            <person name="Hughes L."/>
            <person name="Hulme W."/>
            <person name="Husby E."/>
            <person name="Iliev I."/>
            <person name="Jaffe D."/>
            <person name="Jones C."/>
            <person name="Kamal M."/>
            <person name="Kamat A."/>
            <person name="Kamvysselis M."/>
            <person name="Karlsson E."/>
            <person name="Kells C."/>
            <person name="Kieu A."/>
            <person name="Kisner P."/>
            <person name="Kodira C."/>
            <person name="Kulbokas E."/>
            <person name="Labutti K."/>
            <person name="Lama D."/>
            <person name="Landers T."/>
            <person name="Leger J."/>
            <person name="Levine S."/>
            <person name="Lewis D."/>
            <person name="Lewis T."/>
            <person name="Lindblad-toh K."/>
            <person name="Liu X."/>
            <person name="Lokyitsang T."/>
            <person name="Lokyitsang Y."/>
            <person name="Lucien O."/>
            <person name="Lui A."/>
            <person name="Ma L.J."/>
            <person name="Mabbitt R."/>
            <person name="Macdonald J."/>
            <person name="Maclean C."/>
            <person name="Major J."/>
            <person name="Manning J."/>
            <person name="Marabella R."/>
            <person name="Maru K."/>
            <person name="Matthews C."/>
            <person name="Mauceli E."/>
            <person name="Mccarthy M."/>
            <person name="Mcdonough S."/>
            <person name="Mcghee T."/>
            <person name="Meldrim J."/>
            <person name="Meneus L."/>
            <person name="Mesirov J."/>
            <person name="Mihalev A."/>
            <person name="Mihova T."/>
            <person name="Mikkelsen T."/>
            <person name="Mlenga V."/>
            <person name="Moru K."/>
            <person name="Mozes J."/>
            <person name="Mulrain L."/>
            <person name="Munson G."/>
            <person name="Naylor J."/>
            <person name="Newes C."/>
            <person name="Nguyen C."/>
            <person name="Nguyen N."/>
            <person name="Nguyen T."/>
            <person name="Nicol R."/>
            <person name="Nielsen C."/>
            <person name="Nizzari M."/>
            <person name="Norbu C."/>
            <person name="Norbu N."/>
            <person name="O'donnell P."/>
            <person name="Okoawo O."/>
            <person name="O'leary S."/>
            <person name="Omotosho B."/>
            <person name="O'neill K."/>
            <person name="Osman S."/>
            <person name="Parker S."/>
            <person name="Perrin D."/>
            <person name="Phunkhang P."/>
            <person name="Piqani B."/>
            <person name="Purcell S."/>
            <person name="Rachupka T."/>
            <person name="Ramasamy U."/>
            <person name="Rameau R."/>
            <person name="Ray V."/>
            <person name="Raymond C."/>
            <person name="Retta R."/>
            <person name="Richardson S."/>
            <person name="Rise C."/>
            <person name="Rodriguez J."/>
            <person name="Rogers J."/>
            <person name="Rogov P."/>
            <person name="Rutman M."/>
            <person name="Schupbach R."/>
            <person name="Seaman C."/>
            <person name="Settipalli S."/>
            <person name="Sharpe T."/>
            <person name="Sheridan J."/>
            <person name="Sherpa N."/>
            <person name="Shi J."/>
            <person name="Smirnov S."/>
            <person name="Smith C."/>
            <person name="Sougnez C."/>
            <person name="Spencer B."/>
            <person name="Stalker J."/>
            <person name="Stange-thomann N."/>
            <person name="Stavropoulos S."/>
            <person name="Stetson K."/>
            <person name="Stone C."/>
            <person name="Stone S."/>
            <person name="Stubbs M."/>
            <person name="Talamas J."/>
            <person name="Tchuinga P."/>
            <person name="Tenzing P."/>
            <person name="Tesfaye S."/>
            <person name="Theodore J."/>
            <person name="Thoulutsang Y."/>
            <person name="Topham K."/>
            <person name="Towey S."/>
            <person name="Tsamla T."/>
            <person name="Tsomo N."/>
            <person name="Vallee D."/>
            <person name="Vassiliev H."/>
            <person name="Venkataraman V."/>
            <person name="Vinson J."/>
            <person name="Vo A."/>
            <person name="Wade C."/>
            <person name="Wang S."/>
            <person name="Wangchuk T."/>
            <person name="Wangdi T."/>
            <person name="Whittaker C."/>
            <person name="Wilkinson J."/>
            <person name="Wu Y."/>
            <person name="Wyman D."/>
            <person name="Yadav S."/>
            <person name="Yang S."/>
            <person name="Yang X."/>
            <person name="Yeager S."/>
            <person name="Yee E."/>
            <person name="Young G."/>
            <person name="Zainoun J."/>
            <person name="Zembeck L."/>
            <person name="Zimmer A."/>
            <person name="Zody M."/>
            <person name="Lander E."/>
        </authorList>
    </citation>
    <scope>NUCLEOTIDE SEQUENCE [LARGE SCALE GENOMIC DNA]</scope>
</reference>
<proteinExistence type="predicted"/>
<dbReference type="PANTHER" id="PTHR45762:SF3">
    <property type="entry name" value="ZINC-FINGER PROTEIN AT 72D, ISOFORM B"/>
    <property type="match status" value="1"/>
</dbReference>
<organism evidence="3 4">
    <name type="scientific">Ciona savignyi</name>
    <name type="common">Pacific transparent sea squirt</name>
    <dbReference type="NCBI Taxonomy" id="51511"/>
    <lineage>
        <taxon>Eukaryota</taxon>
        <taxon>Metazoa</taxon>
        <taxon>Chordata</taxon>
        <taxon>Tunicata</taxon>
        <taxon>Ascidiacea</taxon>
        <taxon>Phlebobranchia</taxon>
        <taxon>Cionidae</taxon>
        <taxon>Ciona</taxon>
    </lineage>
</organism>
<dbReference type="InterPro" id="IPR049402">
    <property type="entry name" value="DZF_dom_C"/>
</dbReference>
<evidence type="ECO:0000313" key="3">
    <source>
        <dbReference type="Ensembl" id="ENSCSAVP00000003267.1"/>
    </source>
</evidence>
<feature type="region of interest" description="Disordered" evidence="1">
    <location>
        <begin position="194"/>
        <end position="215"/>
    </location>
</feature>
<dbReference type="InterPro" id="IPR006561">
    <property type="entry name" value="DZF_dom"/>
</dbReference>
<dbReference type="SMART" id="SM00572">
    <property type="entry name" value="DZF"/>
    <property type="match status" value="1"/>
</dbReference>
<dbReference type="GO" id="GO:0003725">
    <property type="term" value="F:double-stranded RNA binding"/>
    <property type="evidence" value="ECO:0007669"/>
    <property type="project" value="TreeGrafter"/>
</dbReference>
<dbReference type="GO" id="GO:0003727">
    <property type="term" value="F:single-stranded RNA binding"/>
    <property type="evidence" value="ECO:0007669"/>
    <property type="project" value="TreeGrafter"/>
</dbReference>
<dbReference type="PROSITE" id="PS51703">
    <property type="entry name" value="DZF"/>
    <property type="match status" value="1"/>
</dbReference>
<dbReference type="PANTHER" id="PTHR45762">
    <property type="entry name" value="ZINC FINGER RNA-BINDING PROTEIN"/>
    <property type="match status" value="1"/>
</dbReference>
<sequence>MILTSVSAPIVTVHVTLTSTTMRQIPNADAEESATKSKKPDPPDILDHHKCCEALATLRRAKWFQAKVSPHQTCVIICRIIRSFACQPHSWNPWKLLNSWVMELLTERIYSNAINTITPTTCLQRVLEVLSAGILLEEGTGLRDPCEKEPTDVLANLNLQQKEDITKGAQHFLRLLVFGKMHELLGVELPDSQVRKRAADQEDTADQSSKKGKIE</sequence>
<name>H2YD69_CIOSA</name>
<reference evidence="3" key="3">
    <citation type="submission" date="2025-09" db="UniProtKB">
        <authorList>
            <consortium name="Ensembl"/>
        </authorList>
    </citation>
    <scope>IDENTIFICATION</scope>
</reference>
<accession>H2YD69</accession>
<dbReference type="Ensembl" id="ENSCSAVT00000003317.1">
    <property type="protein sequence ID" value="ENSCSAVP00000003267.1"/>
    <property type="gene ID" value="ENSCSAVG00000001946.1"/>
</dbReference>
<dbReference type="OMA" id="IVIRIFR"/>
<dbReference type="GeneTree" id="ENSGT00940000167192"/>
<dbReference type="Gene3D" id="3.30.460.10">
    <property type="entry name" value="Beta Polymerase, domain 2"/>
    <property type="match status" value="1"/>
</dbReference>
<dbReference type="FunFam" id="1.10.1410.40:FF:000001">
    <property type="entry name" value="interleukin enhancer-binding factor 3 isoform X1"/>
    <property type="match status" value="1"/>
</dbReference>
<dbReference type="HOGENOM" id="CLU_111616_0_0_1"/>
<dbReference type="InterPro" id="IPR043519">
    <property type="entry name" value="NT_sf"/>
</dbReference>
<dbReference type="Pfam" id="PF20965">
    <property type="entry name" value="DZF_C"/>
    <property type="match status" value="1"/>
</dbReference>
<reference evidence="3" key="2">
    <citation type="submission" date="2025-08" db="UniProtKB">
        <authorList>
            <consortium name="Ensembl"/>
        </authorList>
    </citation>
    <scope>IDENTIFICATION</scope>
</reference>
<evidence type="ECO:0000259" key="2">
    <source>
        <dbReference type="PROSITE" id="PS51703"/>
    </source>
</evidence>
<protein>
    <recommendedName>
        <fullName evidence="2">DZF domain-containing protein</fullName>
    </recommendedName>
</protein>
<keyword evidence="4" id="KW-1185">Reference proteome</keyword>
<dbReference type="AlphaFoldDB" id="H2YD69"/>
<evidence type="ECO:0000256" key="1">
    <source>
        <dbReference type="SAM" id="MobiDB-lite"/>
    </source>
</evidence>
<evidence type="ECO:0000313" key="4">
    <source>
        <dbReference type="Proteomes" id="UP000007875"/>
    </source>
</evidence>
<dbReference type="GO" id="GO:0071011">
    <property type="term" value="C:precatalytic spliceosome"/>
    <property type="evidence" value="ECO:0007669"/>
    <property type="project" value="TreeGrafter"/>
</dbReference>